<evidence type="ECO:0008006" key="3">
    <source>
        <dbReference type="Google" id="ProtNLM"/>
    </source>
</evidence>
<dbReference type="KEGG" id="suls:Sdiek1_1319"/>
<dbReference type="EMBL" id="CP021416">
    <property type="protein sequence ID" value="ARU48483.1"/>
    <property type="molecule type" value="Genomic_DNA"/>
</dbReference>
<gene>
    <name evidence="1" type="ORF">Sdiek1_1319</name>
</gene>
<accession>A0A1Y0HMN6</accession>
<name>A0A1Y0HMN6_9BACT</name>
<dbReference type="AlphaFoldDB" id="A0A1Y0HMN6"/>
<reference evidence="2" key="1">
    <citation type="submission" date="2017-05" db="EMBL/GenBank/DDBJ databases">
        <title>Dechlorination kinetics govern the competition between two new strains of the genus Sulfurospirillum.</title>
        <authorList>
            <person name="Buttet G.F."/>
            <person name="Murray A.M."/>
            <person name="Goris T."/>
            <person name="Burion M."/>
            <person name="Lin B."/>
            <person name="Rolle M."/>
            <person name="Maillard J."/>
        </authorList>
    </citation>
    <scope>NUCLEOTIDE SEQUENCE [LARGE SCALE GENOMIC DNA]</scope>
    <source>
        <strain evidence="2">SL2-1</strain>
    </source>
</reference>
<evidence type="ECO:0000313" key="2">
    <source>
        <dbReference type="Proteomes" id="UP000196005"/>
    </source>
</evidence>
<dbReference type="OrthoDB" id="5340171at2"/>
<proteinExistence type="predicted"/>
<protein>
    <recommendedName>
        <fullName evidence="3">Antitoxin</fullName>
    </recommendedName>
</protein>
<keyword evidence="2" id="KW-1185">Reference proteome</keyword>
<organism evidence="1 2">
    <name type="scientific">Sulfurospirillum diekertiae</name>
    <dbReference type="NCBI Taxonomy" id="1854492"/>
    <lineage>
        <taxon>Bacteria</taxon>
        <taxon>Pseudomonadati</taxon>
        <taxon>Campylobacterota</taxon>
        <taxon>Epsilonproteobacteria</taxon>
        <taxon>Campylobacterales</taxon>
        <taxon>Sulfurospirillaceae</taxon>
        <taxon>Sulfurospirillum</taxon>
    </lineage>
</organism>
<sequence>MKTKQLPLDAEEKALMESLEAGEWQALDKTEFKATKALLENSAKETRKQQRMDKKQITIKLGTADIEFIKAKAQETGISYQNIISALVHNYTVGKVKLEI</sequence>
<evidence type="ECO:0000313" key="1">
    <source>
        <dbReference type="EMBL" id="ARU48483.1"/>
    </source>
</evidence>
<dbReference type="RefSeq" id="WP_087438432.1">
    <property type="nucleotide sequence ID" value="NZ_CP021416.1"/>
</dbReference>
<dbReference type="Proteomes" id="UP000196005">
    <property type="component" value="Chromosome"/>
</dbReference>